<accession>A0ABQ2VF84</accession>
<organism evidence="1 2">
    <name type="scientific">Lentzea flava</name>
    <dbReference type="NCBI Taxonomy" id="103732"/>
    <lineage>
        <taxon>Bacteria</taxon>
        <taxon>Bacillati</taxon>
        <taxon>Actinomycetota</taxon>
        <taxon>Actinomycetes</taxon>
        <taxon>Pseudonocardiales</taxon>
        <taxon>Pseudonocardiaceae</taxon>
        <taxon>Lentzea</taxon>
    </lineage>
</organism>
<gene>
    <name evidence="1" type="ORF">GCM10010178_87960</name>
</gene>
<evidence type="ECO:0000313" key="2">
    <source>
        <dbReference type="Proteomes" id="UP000649573"/>
    </source>
</evidence>
<protein>
    <recommendedName>
        <fullName evidence="3">Excreted virulence factor EspC, type VII ESX diderm</fullName>
    </recommendedName>
</protein>
<dbReference type="RefSeq" id="WP_189259751.1">
    <property type="nucleotide sequence ID" value="NZ_BMRE01000088.1"/>
</dbReference>
<sequence length="114" mass="12149">MTFGVDAEAVISCGREISGLAGKAGEIKAAAEKARVPEQSWGLLGQALTYSEYVGLMDGFMEHMDKMVESMTKVGDQLSLTGEHYRDVNDAVRDALDELSRKLDAAPSAPKVGG</sequence>
<comment type="caution">
    <text evidence="1">The sequence shown here is derived from an EMBL/GenBank/DDBJ whole genome shotgun (WGS) entry which is preliminary data.</text>
</comment>
<dbReference type="EMBL" id="BMRE01000088">
    <property type="protein sequence ID" value="GGU84046.1"/>
    <property type="molecule type" value="Genomic_DNA"/>
</dbReference>
<reference evidence="2" key="1">
    <citation type="journal article" date="2019" name="Int. J. Syst. Evol. Microbiol.">
        <title>The Global Catalogue of Microorganisms (GCM) 10K type strain sequencing project: providing services to taxonomists for standard genome sequencing and annotation.</title>
        <authorList>
            <consortium name="The Broad Institute Genomics Platform"/>
            <consortium name="The Broad Institute Genome Sequencing Center for Infectious Disease"/>
            <person name="Wu L."/>
            <person name="Ma J."/>
        </authorList>
    </citation>
    <scope>NUCLEOTIDE SEQUENCE [LARGE SCALE GENOMIC DNA]</scope>
    <source>
        <strain evidence="2">JCM 3296</strain>
    </source>
</reference>
<dbReference type="Proteomes" id="UP000649573">
    <property type="component" value="Unassembled WGS sequence"/>
</dbReference>
<keyword evidence="2" id="KW-1185">Reference proteome</keyword>
<name>A0ABQ2VF84_9PSEU</name>
<evidence type="ECO:0000313" key="1">
    <source>
        <dbReference type="EMBL" id="GGU84046.1"/>
    </source>
</evidence>
<proteinExistence type="predicted"/>
<evidence type="ECO:0008006" key="3">
    <source>
        <dbReference type="Google" id="ProtNLM"/>
    </source>
</evidence>